<evidence type="ECO:0000256" key="6">
    <source>
        <dbReference type="SAM" id="Phobius"/>
    </source>
</evidence>
<keyword evidence="4 6" id="KW-0472">Membrane</keyword>
<evidence type="ECO:0000256" key="5">
    <source>
        <dbReference type="SAM" id="MobiDB-lite"/>
    </source>
</evidence>
<evidence type="ECO:0000256" key="3">
    <source>
        <dbReference type="ARBA" id="ARBA00022989"/>
    </source>
</evidence>
<evidence type="ECO:0000313" key="10">
    <source>
        <dbReference type="Proteomes" id="UP000030765"/>
    </source>
</evidence>
<gene>
    <name evidence="8" type="ORF">ZHAS_00011385</name>
</gene>
<evidence type="ECO:0000256" key="1">
    <source>
        <dbReference type="ARBA" id="ARBA00004141"/>
    </source>
</evidence>
<accession>A0A084W0B5</accession>
<dbReference type="InterPro" id="IPR036259">
    <property type="entry name" value="MFS_trans_sf"/>
</dbReference>
<feature type="transmembrane region" description="Helical" evidence="6">
    <location>
        <begin position="246"/>
        <end position="265"/>
    </location>
</feature>
<feature type="transmembrane region" description="Helical" evidence="6">
    <location>
        <begin position="395"/>
        <end position="416"/>
    </location>
</feature>
<feature type="transmembrane region" description="Helical" evidence="6">
    <location>
        <begin position="362"/>
        <end position="383"/>
    </location>
</feature>
<reference evidence="8 10" key="1">
    <citation type="journal article" date="2014" name="BMC Genomics">
        <title>Genome sequence of Anopheles sinensis provides insight into genetics basis of mosquito competence for malaria parasites.</title>
        <authorList>
            <person name="Zhou D."/>
            <person name="Zhang D."/>
            <person name="Ding G."/>
            <person name="Shi L."/>
            <person name="Hou Q."/>
            <person name="Ye Y."/>
            <person name="Xu Y."/>
            <person name="Zhou H."/>
            <person name="Xiong C."/>
            <person name="Li S."/>
            <person name="Yu J."/>
            <person name="Hong S."/>
            <person name="Yu X."/>
            <person name="Zou P."/>
            <person name="Chen C."/>
            <person name="Chang X."/>
            <person name="Wang W."/>
            <person name="Lv Y."/>
            <person name="Sun Y."/>
            <person name="Ma L."/>
            <person name="Shen B."/>
            <person name="Zhu C."/>
        </authorList>
    </citation>
    <scope>NUCLEOTIDE SEQUENCE [LARGE SCALE GENOMIC DNA]</scope>
</reference>
<dbReference type="EMBL" id="KE525262">
    <property type="protein sequence ID" value="KFB43659.1"/>
    <property type="molecule type" value="Genomic_DNA"/>
</dbReference>
<evidence type="ECO:0000313" key="9">
    <source>
        <dbReference type="EnsemblMetazoa" id="ASIC011385-PA"/>
    </source>
</evidence>
<dbReference type="Gene3D" id="1.20.1250.20">
    <property type="entry name" value="MFS general substrate transporter like domains"/>
    <property type="match status" value="1"/>
</dbReference>
<dbReference type="PROSITE" id="PS50850">
    <property type="entry name" value="MFS"/>
    <property type="match status" value="1"/>
</dbReference>
<reference evidence="9" key="2">
    <citation type="submission" date="2020-05" db="UniProtKB">
        <authorList>
            <consortium name="EnsemblMetazoa"/>
        </authorList>
    </citation>
    <scope>IDENTIFICATION</scope>
</reference>
<evidence type="ECO:0000313" key="8">
    <source>
        <dbReference type="EMBL" id="KFB43659.1"/>
    </source>
</evidence>
<dbReference type="Pfam" id="PF00083">
    <property type="entry name" value="Sugar_tr"/>
    <property type="match status" value="1"/>
</dbReference>
<feature type="transmembrane region" description="Helical" evidence="6">
    <location>
        <begin position="184"/>
        <end position="202"/>
    </location>
</feature>
<feature type="region of interest" description="Disordered" evidence="5">
    <location>
        <begin position="550"/>
        <end position="570"/>
    </location>
</feature>
<dbReference type="Proteomes" id="UP000030765">
    <property type="component" value="Unassembled WGS sequence"/>
</dbReference>
<dbReference type="GO" id="GO:0022857">
    <property type="term" value="F:transmembrane transporter activity"/>
    <property type="evidence" value="ECO:0007669"/>
    <property type="project" value="InterPro"/>
</dbReference>
<protein>
    <submittedName>
        <fullName evidence="8">AGAP001202-PA-like protein</fullName>
    </submittedName>
</protein>
<feature type="transmembrane region" description="Helical" evidence="6">
    <location>
        <begin position="508"/>
        <end position="529"/>
    </location>
</feature>
<comment type="subcellular location">
    <subcellularLocation>
        <location evidence="1">Membrane</location>
        <topology evidence="1">Multi-pass membrane protein</topology>
    </subcellularLocation>
</comment>
<dbReference type="OMA" id="WQCTLLL"/>
<dbReference type="EnsemblMetazoa" id="ASIC011385-RA">
    <property type="protein sequence ID" value="ASIC011385-PA"/>
    <property type="gene ID" value="ASIC011385"/>
</dbReference>
<dbReference type="VEuPathDB" id="VectorBase:ASIS005855"/>
<feature type="transmembrane region" description="Helical" evidence="6">
    <location>
        <begin position="214"/>
        <end position="234"/>
    </location>
</feature>
<dbReference type="InterPro" id="IPR005829">
    <property type="entry name" value="Sugar_transporter_CS"/>
</dbReference>
<evidence type="ECO:0000256" key="4">
    <source>
        <dbReference type="ARBA" id="ARBA00023136"/>
    </source>
</evidence>
<dbReference type="CDD" id="cd17317">
    <property type="entry name" value="MFS_SLC22"/>
    <property type="match status" value="1"/>
</dbReference>
<dbReference type="EMBL" id="ATLV01019111">
    <property type="status" value="NOT_ANNOTATED_CDS"/>
    <property type="molecule type" value="Genomic_DNA"/>
</dbReference>
<feature type="transmembrane region" description="Helical" evidence="6">
    <location>
        <begin position="428"/>
        <end position="447"/>
    </location>
</feature>
<dbReference type="SUPFAM" id="SSF103473">
    <property type="entry name" value="MFS general substrate transporter"/>
    <property type="match status" value="1"/>
</dbReference>
<dbReference type="PROSITE" id="PS00216">
    <property type="entry name" value="SUGAR_TRANSPORT_1"/>
    <property type="match status" value="1"/>
</dbReference>
<dbReference type="VEuPathDB" id="VectorBase:ASIC011385"/>
<keyword evidence="10" id="KW-1185">Reference proteome</keyword>
<sequence>MSKMSAEAGSRGIELEDLLAETGQFGRFQLWQCTLLLLPVIFTAFSNLCYVFTAGDVHYRCYVPECDTGSEVIPFTPDWLRDAVPYGANSKFPAKCDRYQPLPRNDTDEAAFVCDANRFNRSAVGRCSSFVFEDPTEKTIVNEFNLTCDDNRWKVTLVGTIHSVGQFVSLAMTGLISDRFGRRWTLLLGVGLGAVLAIVRSFTTSYRSFLTLEFLEAMFGSTSYTTAFILTLELVEPRRRVVVKSVILVAYALAGSVLGLLAMQFRNWRTLSLVLFVPGVVSIPLLFTTVESVRWLVTKDRQATAVRILQRVAKVNGRPPISQNTLDDFCHHQKAKLESEQHSAGRQSFVRLLLQTCQNRHLLLRIANCSFCWFTNAMVYYGLTLNSVTLAGDKYSNFIFITLAEIPPSLAINCILNRFGRRKTQCGSLILSGVFCLLALTALKDITWLNVSLFLMSKMAISLSFSTLYIYTAEIFPTNLRQSFISFCSMVGRFGSMLAPQMPLLQALWAPLPMVLFGSVAVLSGVLVLDFPETTDATLPNTIEEAVELRSPTTKQAPVEPEKGSYCAPG</sequence>
<proteinExistence type="predicted"/>
<feature type="transmembrane region" description="Helical" evidence="6">
    <location>
        <begin position="271"/>
        <end position="297"/>
    </location>
</feature>
<dbReference type="GO" id="GO:0016020">
    <property type="term" value="C:membrane"/>
    <property type="evidence" value="ECO:0007669"/>
    <property type="project" value="UniProtKB-SubCell"/>
</dbReference>
<evidence type="ECO:0000259" key="7">
    <source>
        <dbReference type="PROSITE" id="PS50850"/>
    </source>
</evidence>
<dbReference type="OrthoDB" id="2261376at2759"/>
<feature type="transmembrane region" description="Helical" evidence="6">
    <location>
        <begin position="28"/>
        <end position="52"/>
    </location>
</feature>
<feature type="domain" description="Major facilitator superfamily (MFS) profile" evidence="7">
    <location>
        <begin position="106"/>
        <end position="536"/>
    </location>
</feature>
<name>A0A084W0B5_ANOSI</name>
<dbReference type="AlphaFoldDB" id="A0A084W0B5"/>
<evidence type="ECO:0000256" key="2">
    <source>
        <dbReference type="ARBA" id="ARBA00022692"/>
    </source>
</evidence>
<keyword evidence="2 6" id="KW-0812">Transmembrane</keyword>
<dbReference type="InterPro" id="IPR005828">
    <property type="entry name" value="MFS_sugar_transport-like"/>
</dbReference>
<organism evidence="8">
    <name type="scientific">Anopheles sinensis</name>
    <name type="common">Mosquito</name>
    <dbReference type="NCBI Taxonomy" id="74873"/>
    <lineage>
        <taxon>Eukaryota</taxon>
        <taxon>Metazoa</taxon>
        <taxon>Ecdysozoa</taxon>
        <taxon>Arthropoda</taxon>
        <taxon>Hexapoda</taxon>
        <taxon>Insecta</taxon>
        <taxon>Pterygota</taxon>
        <taxon>Neoptera</taxon>
        <taxon>Endopterygota</taxon>
        <taxon>Diptera</taxon>
        <taxon>Nematocera</taxon>
        <taxon>Culicoidea</taxon>
        <taxon>Culicidae</taxon>
        <taxon>Anophelinae</taxon>
        <taxon>Anopheles</taxon>
    </lineage>
</organism>
<dbReference type="PANTHER" id="PTHR24064">
    <property type="entry name" value="SOLUTE CARRIER FAMILY 22 MEMBER"/>
    <property type="match status" value="1"/>
</dbReference>
<dbReference type="InterPro" id="IPR020846">
    <property type="entry name" value="MFS_dom"/>
</dbReference>
<keyword evidence="3 6" id="KW-1133">Transmembrane helix</keyword>
<dbReference type="STRING" id="74873.A0A084W0B5"/>